<dbReference type="PANTHER" id="PTHR34585:SF22">
    <property type="entry name" value="HELIX-TURN-HELIX DOMAIN-CONTAINING PROTEIN"/>
    <property type="match status" value="1"/>
</dbReference>
<accession>A0ABS9VGE4</accession>
<sequence>MTKIELITKEDLEELRLQLLEDLQELLKLKPKEKDQRDWVKSDEVRRMLKISPGSLQNLRIRGLLNPKKIGGSYYYQSKEIENLFK</sequence>
<protein>
    <submittedName>
        <fullName evidence="2">Helix-turn-helix domain-containing protein</fullName>
    </submittedName>
</protein>
<evidence type="ECO:0000259" key="1">
    <source>
        <dbReference type="Pfam" id="PF12728"/>
    </source>
</evidence>
<reference evidence="2" key="1">
    <citation type="submission" date="2022-03" db="EMBL/GenBank/DDBJ databases">
        <title>De novo assembled genomes of Belliella spp. (Cyclobacteriaceae) strains.</title>
        <authorList>
            <person name="Szabo A."/>
            <person name="Korponai K."/>
            <person name="Felfoldi T."/>
        </authorList>
    </citation>
    <scope>NUCLEOTIDE SEQUENCE</scope>
    <source>
        <strain evidence="2">DSM 111903</strain>
    </source>
</reference>
<dbReference type="Proteomes" id="UP001165430">
    <property type="component" value="Unassembled WGS sequence"/>
</dbReference>
<evidence type="ECO:0000313" key="2">
    <source>
        <dbReference type="EMBL" id="MCH7415239.1"/>
    </source>
</evidence>
<name>A0ABS9VGE4_9BACT</name>
<evidence type="ECO:0000313" key="3">
    <source>
        <dbReference type="Proteomes" id="UP001165430"/>
    </source>
</evidence>
<feature type="domain" description="Helix-turn-helix" evidence="1">
    <location>
        <begin position="39"/>
        <end position="83"/>
    </location>
</feature>
<dbReference type="EMBL" id="JAKZGO010000019">
    <property type="protein sequence ID" value="MCH7415239.1"/>
    <property type="molecule type" value="Genomic_DNA"/>
</dbReference>
<gene>
    <name evidence="2" type="ORF">MM213_17195</name>
</gene>
<dbReference type="InterPro" id="IPR041657">
    <property type="entry name" value="HTH_17"/>
</dbReference>
<organism evidence="2 3">
    <name type="scientific">Belliella alkalica</name>
    <dbReference type="NCBI Taxonomy" id="1730871"/>
    <lineage>
        <taxon>Bacteria</taxon>
        <taxon>Pseudomonadati</taxon>
        <taxon>Bacteroidota</taxon>
        <taxon>Cytophagia</taxon>
        <taxon>Cytophagales</taxon>
        <taxon>Cyclobacteriaceae</taxon>
        <taxon>Belliella</taxon>
    </lineage>
</organism>
<keyword evidence="3" id="KW-1185">Reference proteome</keyword>
<comment type="caution">
    <text evidence="2">The sequence shown here is derived from an EMBL/GenBank/DDBJ whole genome shotgun (WGS) entry which is preliminary data.</text>
</comment>
<dbReference type="RefSeq" id="WP_241414134.1">
    <property type="nucleotide sequence ID" value="NZ_JAKZGO010000019.1"/>
</dbReference>
<proteinExistence type="predicted"/>
<dbReference type="PANTHER" id="PTHR34585">
    <property type="match status" value="1"/>
</dbReference>
<dbReference type="Pfam" id="PF12728">
    <property type="entry name" value="HTH_17"/>
    <property type="match status" value="1"/>
</dbReference>